<dbReference type="InterPro" id="IPR008928">
    <property type="entry name" value="6-hairpin_glycosidase_sf"/>
</dbReference>
<feature type="domain" description="GH15-like" evidence="2">
    <location>
        <begin position="223"/>
        <end position="576"/>
    </location>
</feature>
<sequence length="585" mass="66297">MNLNFSDFKDIGLISNQLTSSLIDKNGNILWLCLPKFDSDPSIAYILDENKGGIFKVSPLEEFSSEHKYTAPNILRTTFKTASGVANITDFLVQGKAILARTIQSDIILQVDFKPLFNFLNDNFNYSESENRFIFESKTGKGIIVLEINGNFKKTNDYKWELSKGINSLVLCYYPSREVYNLESPNNVSINISKALESTIDYWGSYAEKIKVDLQGTALESFNQFFKSSVFTILGMVYTPTGSIIAAPTASLPEDPRGGRNWDYRYVWVRDSSIMASALCEVGLEIDGRRALEFLFSMIDYSGKPLYNLYKIDGTKIYGEKYISSLDGFMNSKPVRIGNRATNQIQLDIEGEFLYAVRRYFDITNDKEFIRNHVKAIEYIADWLVDNWQLADSGIWEKPEDQEYSHSKMMIWVALDSAGKLLSEIGGVDRWADAKDEIKQWILSRCVKDGCIVTYPGSNEVEAQVLTFPLYGFISFNDSLFLNTLRQVEKNLLIKGFVYRYNFDPIGKATHSFVLCSTWLASVYAHLNRKNDAIKLLDNIKSVTGPNNLVGEDVDVHAKVFTGNFPQGFVHAGIIQSLLDILNIK</sequence>
<dbReference type="Pfam" id="PF19291">
    <property type="entry name" value="TREH_N"/>
    <property type="match status" value="1"/>
</dbReference>
<name>D6GVG1_PARA5</name>
<comment type="similarity">
    <text evidence="1">Belongs to the glycosyl hydrolase 15 family.</text>
</comment>
<dbReference type="InterPro" id="IPR012341">
    <property type="entry name" value="6hp_glycosidase-like_sf"/>
</dbReference>
<proteinExistence type="inferred from homology"/>
<dbReference type="GO" id="GO:0004553">
    <property type="term" value="F:hydrolase activity, hydrolyzing O-glycosyl compounds"/>
    <property type="evidence" value="ECO:0007669"/>
    <property type="project" value="UniProtKB-ARBA"/>
</dbReference>
<dbReference type="GO" id="GO:0005975">
    <property type="term" value="P:carbohydrate metabolic process"/>
    <property type="evidence" value="ECO:0007669"/>
    <property type="project" value="InterPro"/>
</dbReference>
<organism evidence="4 5">
    <name type="scientific">Candidatus Parvarchaeum acidophilus ARMAN-5</name>
    <dbReference type="NCBI Taxonomy" id="662762"/>
    <lineage>
        <taxon>Archaea</taxon>
        <taxon>Candidatus Parvarchaeota</taxon>
        <taxon>Candidatus Parvarchaeum</taxon>
    </lineage>
</organism>
<accession>D6GVG1</accession>
<protein>
    <submittedName>
        <fullName evidence="4">Uncharacterized protein</fullName>
    </submittedName>
</protein>
<evidence type="ECO:0000256" key="1">
    <source>
        <dbReference type="ARBA" id="ARBA00006188"/>
    </source>
</evidence>
<dbReference type="SUPFAM" id="SSF48208">
    <property type="entry name" value="Six-hairpin glycosidases"/>
    <property type="match status" value="1"/>
</dbReference>
<dbReference type="AlphaFoldDB" id="D6GVG1"/>
<dbReference type="PANTHER" id="PTHR31616:SF0">
    <property type="entry name" value="GLUCAN 1,4-ALPHA-GLUCOSIDASE"/>
    <property type="match status" value="1"/>
</dbReference>
<dbReference type="Pfam" id="PF00723">
    <property type="entry name" value="Glyco_hydro_15"/>
    <property type="match status" value="1"/>
</dbReference>
<dbReference type="Proteomes" id="UP000009376">
    <property type="component" value="Unassembled WGS sequence"/>
</dbReference>
<dbReference type="PANTHER" id="PTHR31616">
    <property type="entry name" value="TREHALASE"/>
    <property type="match status" value="1"/>
</dbReference>
<evidence type="ECO:0000259" key="2">
    <source>
        <dbReference type="Pfam" id="PF00723"/>
    </source>
</evidence>
<dbReference type="EMBL" id="GG745553">
    <property type="protein sequence ID" value="EFD92799.1"/>
    <property type="molecule type" value="Genomic_DNA"/>
</dbReference>
<dbReference type="InterPro" id="IPR045582">
    <property type="entry name" value="Trehalase-like_N"/>
</dbReference>
<dbReference type="Gene3D" id="1.50.10.10">
    <property type="match status" value="1"/>
</dbReference>
<gene>
    <name evidence="4" type="ORF">BJBARM5_0474</name>
</gene>
<evidence type="ECO:0000259" key="3">
    <source>
        <dbReference type="Pfam" id="PF19291"/>
    </source>
</evidence>
<evidence type="ECO:0000313" key="4">
    <source>
        <dbReference type="EMBL" id="EFD92799.1"/>
    </source>
</evidence>
<evidence type="ECO:0000313" key="5">
    <source>
        <dbReference type="Proteomes" id="UP000009376"/>
    </source>
</evidence>
<reference evidence="4 5" key="1">
    <citation type="journal article" date="2010" name="Proc. Natl. Acad. Sci. U.S.A.">
        <title>Enigmatic, ultrasmall, uncultivated Archaea.</title>
        <authorList>
            <person name="Baker B.J."/>
            <person name="Comolli L.R."/>
            <person name="Dick G.J."/>
            <person name="Hauser L.J."/>
            <person name="Hyatt D."/>
            <person name="Dill B.D."/>
            <person name="Land M.L."/>
            <person name="Verberkmoes N.C."/>
            <person name="Hettich R.L."/>
            <person name="Banfield J.F."/>
        </authorList>
    </citation>
    <scope>NUCLEOTIDE SEQUENCE [LARGE SCALE GENOMIC DNA]</scope>
</reference>
<feature type="domain" description="Trehalase-like N-terminal" evidence="3">
    <location>
        <begin position="11"/>
        <end position="130"/>
    </location>
</feature>
<dbReference type="InterPro" id="IPR011613">
    <property type="entry name" value="GH15-like"/>
</dbReference>